<reference evidence="1 2" key="1">
    <citation type="submission" date="2021-03" db="EMBL/GenBank/DDBJ databases">
        <authorList>
            <person name="So Y."/>
        </authorList>
    </citation>
    <scope>NUCLEOTIDE SEQUENCE [LARGE SCALE GENOMIC DNA]</scope>
    <source>
        <strain evidence="1 2">PWR1</strain>
    </source>
</reference>
<protein>
    <recommendedName>
        <fullName evidence="3">DUF4123 domain-containing protein</fullName>
    </recommendedName>
</protein>
<gene>
    <name evidence="1" type="ORF">J5Y09_05290</name>
</gene>
<proteinExistence type="predicted"/>
<dbReference type="InterPro" id="IPR045709">
    <property type="entry name" value="DUF6065"/>
</dbReference>
<organism evidence="1 2">
    <name type="scientific">Roseomonas nitratireducens</name>
    <dbReference type="NCBI Taxonomy" id="2820810"/>
    <lineage>
        <taxon>Bacteria</taxon>
        <taxon>Pseudomonadati</taxon>
        <taxon>Pseudomonadota</taxon>
        <taxon>Alphaproteobacteria</taxon>
        <taxon>Acetobacterales</taxon>
        <taxon>Roseomonadaceae</taxon>
        <taxon>Roseomonas</taxon>
    </lineage>
</organism>
<sequence>MHPPPGAAQAPPLARFVRLAGEAPLPRRADRSAGGTLPTRAFRYCEAAASAAAFGWLVFPPIDLDLLWDGEQVLWTWRGAGGWHPLSVAQAPGFRERFDAAAPPALRGWSPPLLGALPEPGLVNLWSGLLARSRPGWSLLVRAPANLPRMPGVELFEGLVEADAWFGPLFVNLRLTRTGVPICFRTDTPFLLVQPVPRAAHDDAALNGFAAEDGLAAMTAEDWAAYDRAVVAPRRDGACPLGRHAAEVRRRRRAA</sequence>
<dbReference type="Pfam" id="PF19541">
    <property type="entry name" value="DUF6065"/>
    <property type="match status" value="1"/>
</dbReference>
<name>A0ABS4AR52_9PROT</name>
<dbReference type="RefSeq" id="WP_209350704.1">
    <property type="nucleotide sequence ID" value="NZ_JAGIYZ010000003.1"/>
</dbReference>
<dbReference type="Proteomes" id="UP000680815">
    <property type="component" value="Unassembled WGS sequence"/>
</dbReference>
<dbReference type="EMBL" id="JAGIYZ010000003">
    <property type="protein sequence ID" value="MBP0463316.1"/>
    <property type="molecule type" value="Genomic_DNA"/>
</dbReference>
<accession>A0ABS4AR52</accession>
<evidence type="ECO:0000313" key="1">
    <source>
        <dbReference type="EMBL" id="MBP0463316.1"/>
    </source>
</evidence>
<evidence type="ECO:0008006" key="3">
    <source>
        <dbReference type="Google" id="ProtNLM"/>
    </source>
</evidence>
<keyword evidence="2" id="KW-1185">Reference proteome</keyword>
<comment type="caution">
    <text evidence="1">The sequence shown here is derived from an EMBL/GenBank/DDBJ whole genome shotgun (WGS) entry which is preliminary data.</text>
</comment>
<evidence type="ECO:0000313" key="2">
    <source>
        <dbReference type="Proteomes" id="UP000680815"/>
    </source>
</evidence>